<evidence type="ECO:0000259" key="3">
    <source>
        <dbReference type="Pfam" id="PF03629"/>
    </source>
</evidence>
<evidence type="ECO:0000313" key="5">
    <source>
        <dbReference type="Proteomes" id="UP001632038"/>
    </source>
</evidence>
<evidence type="ECO:0000256" key="2">
    <source>
        <dbReference type="SAM" id="SignalP"/>
    </source>
</evidence>
<dbReference type="GO" id="GO:0016787">
    <property type="term" value="F:hydrolase activity"/>
    <property type="evidence" value="ECO:0007669"/>
    <property type="project" value="UniProtKB-KW"/>
</dbReference>
<feature type="domain" description="Sialate O-acetylesterase" evidence="3">
    <location>
        <begin position="30"/>
        <end position="261"/>
    </location>
</feature>
<gene>
    <name evidence="4" type="ORF">CASFOL_001017</name>
</gene>
<keyword evidence="5" id="KW-1185">Reference proteome</keyword>
<dbReference type="EMBL" id="JAVIJP010000002">
    <property type="protein sequence ID" value="KAL3655231.1"/>
    <property type="molecule type" value="Genomic_DNA"/>
</dbReference>
<dbReference type="InterPro" id="IPR005181">
    <property type="entry name" value="SASA"/>
</dbReference>
<reference evidence="5" key="1">
    <citation type="journal article" date="2024" name="IScience">
        <title>Strigolactones Initiate the Formation of Haustorium-like Structures in Castilleja.</title>
        <authorList>
            <person name="Buerger M."/>
            <person name="Peterson D."/>
            <person name="Chory J."/>
        </authorList>
    </citation>
    <scope>NUCLEOTIDE SEQUENCE [LARGE SCALE GENOMIC DNA]</scope>
</reference>
<dbReference type="Proteomes" id="UP001632038">
    <property type="component" value="Unassembled WGS sequence"/>
</dbReference>
<dbReference type="InterPro" id="IPR036514">
    <property type="entry name" value="SGNH_hydro_sf"/>
</dbReference>
<dbReference type="SUPFAM" id="SSF52266">
    <property type="entry name" value="SGNH hydrolase"/>
    <property type="match status" value="1"/>
</dbReference>
<proteinExistence type="predicted"/>
<accession>A0ABD3EM19</accession>
<sequence length="292" mass="31773">MFSFISLLMLFSHITQTSSHYNNNASSQAKSIFILAGQSNMAGRGGVIGDTTWDGYVPPQCHSNPLILRLNAGLTWEEAREPLHVDIDVTKTCGVGPGMAFSNAVLERESGIGVIGLVPCAVGGTNISEWRRGGSLYNQVLSRAQAALRGGGGLIRAFLWYQGESDTVNHEDAKLYGRRLDKFLTEIRNDLLSPFLPVIQVALASGQGDYVYVIRKAQLGTELPNVKCVDAKGLQLQPDGLHLSTAAQVELGRKMANAFLQIMAPLPVQSSAAGPLRFNNFFINLIILRWFN</sequence>
<keyword evidence="1" id="KW-0378">Hydrolase</keyword>
<dbReference type="PANTHER" id="PTHR31988:SF15">
    <property type="entry name" value="ESTERASE, PUTATIVE (DUF303)-RELATED"/>
    <property type="match status" value="1"/>
</dbReference>
<organism evidence="4 5">
    <name type="scientific">Castilleja foliolosa</name>
    <dbReference type="NCBI Taxonomy" id="1961234"/>
    <lineage>
        <taxon>Eukaryota</taxon>
        <taxon>Viridiplantae</taxon>
        <taxon>Streptophyta</taxon>
        <taxon>Embryophyta</taxon>
        <taxon>Tracheophyta</taxon>
        <taxon>Spermatophyta</taxon>
        <taxon>Magnoliopsida</taxon>
        <taxon>eudicotyledons</taxon>
        <taxon>Gunneridae</taxon>
        <taxon>Pentapetalae</taxon>
        <taxon>asterids</taxon>
        <taxon>lamiids</taxon>
        <taxon>Lamiales</taxon>
        <taxon>Orobanchaceae</taxon>
        <taxon>Pedicularideae</taxon>
        <taxon>Castillejinae</taxon>
        <taxon>Castilleja</taxon>
    </lineage>
</organism>
<evidence type="ECO:0000256" key="1">
    <source>
        <dbReference type="ARBA" id="ARBA00022801"/>
    </source>
</evidence>
<name>A0ABD3EM19_9LAMI</name>
<dbReference type="Pfam" id="PF03629">
    <property type="entry name" value="SASA"/>
    <property type="match status" value="1"/>
</dbReference>
<comment type="caution">
    <text evidence="4">The sequence shown here is derived from an EMBL/GenBank/DDBJ whole genome shotgun (WGS) entry which is preliminary data.</text>
</comment>
<dbReference type="Gene3D" id="3.40.50.1110">
    <property type="entry name" value="SGNH hydrolase"/>
    <property type="match status" value="1"/>
</dbReference>
<feature type="chain" id="PRO_5044828025" description="Sialate O-acetylesterase domain-containing protein" evidence="2">
    <location>
        <begin position="20"/>
        <end position="292"/>
    </location>
</feature>
<evidence type="ECO:0000313" key="4">
    <source>
        <dbReference type="EMBL" id="KAL3655231.1"/>
    </source>
</evidence>
<protein>
    <recommendedName>
        <fullName evidence="3">Sialate O-acetylesterase domain-containing protein</fullName>
    </recommendedName>
</protein>
<dbReference type="AlphaFoldDB" id="A0ABD3EM19"/>
<keyword evidence="2" id="KW-0732">Signal</keyword>
<dbReference type="PANTHER" id="PTHR31988">
    <property type="entry name" value="ESTERASE, PUTATIVE (DUF303)-RELATED"/>
    <property type="match status" value="1"/>
</dbReference>
<feature type="signal peptide" evidence="2">
    <location>
        <begin position="1"/>
        <end position="19"/>
    </location>
</feature>
<dbReference type="InterPro" id="IPR052940">
    <property type="entry name" value="Carb_Esterase_6"/>
</dbReference>